<dbReference type="InterPro" id="IPR029071">
    <property type="entry name" value="Ubiquitin-like_domsf"/>
</dbReference>
<dbReference type="Pfam" id="PF00240">
    <property type="entry name" value="ubiquitin"/>
    <property type="match status" value="1"/>
</dbReference>
<evidence type="ECO:0000259" key="16">
    <source>
        <dbReference type="PROSITE" id="PS50053"/>
    </source>
</evidence>
<keyword evidence="7" id="KW-0013">ADP-ribosylation</keyword>
<dbReference type="GO" id="GO:1990904">
    <property type="term" value="C:ribonucleoprotein complex"/>
    <property type="evidence" value="ECO:0007669"/>
    <property type="project" value="UniProtKB-KW"/>
</dbReference>
<comment type="similarity">
    <text evidence="4">In the C-terminal section; belongs to the eukaryotic ribosomal protein eL40 family.</text>
</comment>
<feature type="domain" description="Ubiquitin-like" evidence="16">
    <location>
        <begin position="25"/>
        <end position="77"/>
    </location>
</feature>
<comment type="caution">
    <text evidence="17">The sequence shown here is derived from an EMBL/GenBank/DDBJ whole genome shotgun (WGS) entry which is preliminary data.</text>
</comment>
<dbReference type="GO" id="GO:0005840">
    <property type="term" value="C:ribosome"/>
    <property type="evidence" value="ECO:0007669"/>
    <property type="project" value="UniProtKB-KW"/>
</dbReference>
<proteinExistence type="inferred from homology"/>
<dbReference type="InterPro" id="IPR000626">
    <property type="entry name" value="Ubiquitin-like_dom"/>
</dbReference>
<dbReference type="AlphaFoldDB" id="A0A5N3WFA6"/>
<dbReference type="GO" id="GO:0005634">
    <property type="term" value="C:nucleus"/>
    <property type="evidence" value="ECO:0007669"/>
    <property type="project" value="UniProtKB-SubCell"/>
</dbReference>
<keyword evidence="6" id="KW-1017">Isopeptide bond</keyword>
<evidence type="ECO:0000256" key="13">
    <source>
        <dbReference type="ARBA" id="ARBA00035125"/>
    </source>
</evidence>
<dbReference type="SMART" id="SM00213">
    <property type="entry name" value="UBQ"/>
    <property type="match status" value="1"/>
</dbReference>
<dbReference type="GO" id="GO:0003735">
    <property type="term" value="F:structural constituent of ribosome"/>
    <property type="evidence" value="ECO:0007669"/>
    <property type="project" value="InterPro"/>
</dbReference>
<comment type="subcellular location">
    <subcellularLocation>
        <location evidence="2">Cytoplasm</location>
    </subcellularLocation>
    <subcellularLocation>
        <location evidence="1">Nucleus</location>
    </subcellularLocation>
</comment>
<dbReference type="SUPFAM" id="SSF54236">
    <property type="entry name" value="Ubiquitin-like"/>
    <property type="match status" value="1"/>
</dbReference>
<dbReference type="Proteomes" id="UP000326458">
    <property type="component" value="Unassembled WGS sequence"/>
</dbReference>
<evidence type="ECO:0000256" key="6">
    <source>
        <dbReference type="ARBA" id="ARBA00022499"/>
    </source>
</evidence>
<dbReference type="Gene3D" id="3.10.20.90">
    <property type="entry name" value="Phosphatidylinositol 3-kinase Catalytic Subunit, Chain A, domain 1"/>
    <property type="match status" value="1"/>
</dbReference>
<evidence type="ECO:0000256" key="1">
    <source>
        <dbReference type="ARBA" id="ARBA00004123"/>
    </source>
</evidence>
<evidence type="ECO:0000313" key="18">
    <source>
        <dbReference type="Proteomes" id="UP000326458"/>
    </source>
</evidence>
<gene>
    <name evidence="17" type="ORF">FD754_003654</name>
</gene>
<evidence type="ECO:0000256" key="3">
    <source>
        <dbReference type="ARBA" id="ARBA00008373"/>
    </source>
</evidence>
<dbReference type="Gene3D" id="4.10.1060.50">
    <property type="match status" value="1"/>
</dbReference>
<reference evidence="17 18" key="1">
    <citation type="submission" date="2019-06" db="EMBL/GenBank/DDBJ databases">
        <title>Discovery of a novel chromosome fission-fusion reversal in muntjac.</title>
        <authorList>
            <person name="Mudd A.B."/>
            <person name="Bredeson J.V."/>
            <person name="Baum R."/>
            <person name="Hockemeyer D."/>
            <person name="Rokhsar D.S."/>
        </authorList>
    </citation>
    <scope>NUCLEOTIDE SEQUENCE [LARGE SCALE GENOMIC DNA]</scope>
    <source>
        <strain evidence="17">UTSW_UCB_Mm</strain>
        <tissue evidence="17">Fibroblast cell line</tissue>
    </source>
</reference>
<comment type="subunit">
    <text evidence="13">Part of the 60S ribosomal subunit. Interacts with UBQLN1 (via UBA domain).</text>
</comment>
<dbReference type="SUPFAM" id="SSF57829">
    <property type="entry name" value="Zn-binding ribosomal proteins"/>
    <property type="match status" value="1"/>
</dbReference>
<evidence type="ECO:0000256" key="9">
    <source>
        <dbReference type="ARBA" id="ARBA00023242"/>
    </source>
</evidence>
<evidence type="ECO:0000256" key="8">
    <source>
        <dbReference type="ARBA" id="ARBA00022980"/>
    </source>
</evidence>
<keyword evidence="9" id="KW-0539">Nucleus</keyword>
<evidence type="ECO:0000313" key="17">
    <source>
        <dbReference type="EMBL" id="KAB0359498.1"/>
    </source>
</evidence>
<dbReference type="InterPro" id="IPR001975">
    <property type="entry name" value="Ribosomal_eL40_dom"/>
</dbReference>
<evidence type="ECO:0000256" key="10">
    <source>
        <dbReference type="ARBA" id="ARBA00023274"/>
    </source>
</evidence>
<evidence type="ECO:0000256" key="11">
    <source>
        <dbReference type="ARBA" id="ARBA00029415"/>
    </source>
</evidence>
<accession>A0A5N3WFA6</accession>
<evidence type="ECO:0000256" key="2">
    <source>
        <dbReference type="ARBA" id="ARBA00004496"/>
    </source>
</evidence>
<feature type="region of interest" description="Disordered" evidence="15">
    <location>
        <begin position="1"/>
        <end position="32"/>
    </location>
</feature>
<dbReference type="PRINTS" id="PR00348">
    <property type="entry name" value="UBIQUITIN"/>
</dbReference>
<name>A0A5N3WFA6_MUNMU</name>
<evidence type="ECO:0000256" key="12">
    <source>
        <dbReference type="ARBA" id="ARBA00032326"/>
    </source>
</evidence>
<keyword evidence="10" id="KW-0687">Ribonucleoprotein</keyword>
<evidence type="ECO:0000256" key="5">
    <source>
        <dbReference type="ARBA" id="ARBA00022490"/>
    </source>
</evidence>
<dbReference type="InterPro" id="IPR019956">
    <property type="entry name" value="Ubiquitin_dom"/>
</dbReference>
<dbReference type="GO" id="GO:0005737">
    <property type="term" value="C:cytoplasm"/>
    <property type="evidence" value="ECO:0007669"/>
    <property type="project" value="UniProtKB-SubCell"/>
</dbReference>
<dbReference type="SMART" id="SM01377">
    <property type="entry name" value="Ribosomal_L40e"/>
    <property type="match status" value="1"/>
</dbReference>
<keyword evidence="5" id="KW-0963">Cytoplasm</keyword>
<comment type="function">
    <text evidence="11">Component of the 60S subunit of the ribosome. Ribosomal protein L40 is essential for translation of a subset of cellular transcripts, and especially for cap-dependent translation of vesicular stomatitis virus mRNAs.</text>
</comment>
<comment type="similarity">
    <text evidence="3">In the N-terminal section; belongs to the ubiquitin family.</text>
</comment>
<evidence type="ECO:0000256" key="7">
    <source>
        <dbReference type="ARBA" id="ARBA00022765"/>
    </source>
</evidence>
<dbReference type="PANTHER" id="PTHR10666">
    <property type="entry name" value="UBIQUITIN"/>
    <property type="match status" value="1"/>
</dbReference>
<dbReference type="EMBL" id="VCEA01000001">
    <property type="protein sequence ID" value="KAB0359498.1"/>
    <property type="molecule type" value="Genomic_DNA"/>
</dbReference>
<dbReference type="InterPro" id="IPR038587">
    <property type="entry name" value="Ribosomal_eL40_sf"/>
</dbReference>
<keyword evidence="8" id="KW-0689">Ribosomal protein</keyword>
<dbReference type="PROSITE" id="PS50053">
    <property type="entry name" value="UBIQUITIN_2"/>
    <property type="match status" value="1"/>
</dbReference>
<sequence length="116" mass="13137">MRWSSSRLRDADLCEDPDGQDHYPEVGPSDTTENVKAKIQDKAGILPDQPRLIFTGTQLENGCALSDYNIQKDGIIEPSFCQLAQKYNCDKMICHKCYACLHPCQINNLHPKKKVK</sequence>
<keyword evidence="18" id="KW-1185">Reference proteome</keyword>
<protein>
    <recommendedName>
        <fullName evidence="14">Ubiquitin-ribosomal protein eL40 fusion protein</fullName>
    </recommendedName>
    <alternativeName>
        <fullName evidence="12">Ubiquitin A-52 residue ribosomal protein fusion product 1</fullName>
    </alternativeName>
</protein>
<evidence type="ECO:0000256" key="15">
    <source>
        <dbReference type="SAM" id="MobiDB-lite"/>
    </source>
</evidence>
<dbReference type="InterPro" id="IPR011332">
    <property type="entry name" value="Ribosomal_zn-bd"/>
</dbReference>
<evidence type="ECO:0000256" key="4">
    <source>
        <dbReference type="ARBA" id="ARBA00010570"/>
    </source>
</evidence>
<evidence type="ECO:0000256" key="14">
    <source>
        <dbReference type="ARBA" id="ARBA00035298"/>
    </source>
</evidence>
<dbReference type="GO" id="GO:0006412">
    <property type="term" value="P:translation"/>
    <property type="evidence" value="ECO:0007669"/>
    <property type="project" value="InterPro"/>
</dbReference>
<organism evidence="17 18">
    <name type="scientific">Muntiacus muntjak</name>
    <name type="common">Barking deer</name>
    <name type="synonym">Indian muntjac</name>
    <dbReference type="NCBI Taxonomy" id="9888"/>
    <lineage>
        <taxon>Eukaryota</taxon>
        <taxon>Metazoa</taxon>
        <taxon>Chordata</taxon>
        <taxon>Craniata</taxon>
        <taxon>Vertebrata</taxon>
        <taxon>Euteleostomi</taxon>
        <taxon>Mammalia</taxon>
        <taxon>Eutheria</taxon>
        <taxon>Laurasiatheria</taxon>
        <taxon>Artiodactyla</taxon>
        <taxon>Ruminantia</taxon>
        <taxon>Pecora</taxon>
        <taxon>Cervidae</taxon>
        <taxon>Muntiacinae</taxon>
        <taxon>Muntiacus</taxon>
    </lineage>
</organism>
<dbReference type="InterPro" id="IPR050158">
    <property type="entry name" value="Ubiquitin_ubiquitin-like"/>
</dbReference>